<proteinExistence type="predicted"/>
<feature type="region of interest" description="Disordered" evidence="1">
    <location>
        <begin position="197"/>
        <end position="216"/>
    </location>
</feature>
<dbReference type="AlphaFoldDB" id="A0A9X0A3J0"/>
<evidence type="ECO:0000313" key="2">
    <source>
        <dbReference type="EMBL" id="KAJ7392423.1"/>
    </source>
</evidence>
<comment type="caution">
    <text evidence="2">The sequence shown here is derived from an EMBL/GenBank/DDBJ whole genome shotgun (WGS) entry which is preliminary data.</text>
</comment>
<sequence length="247" mass="28765">MSHKQNLKMIHTQMQRKQKTPTRAGQMRQQTVNDTESCERLEENNCLPAQEQESSRLPQEQESNSLPQEQESNSLPQEQESNSLPQEQESNSLPQEQESRCLPQEQESNRLPQEQESNSLPQEQESNSLPQEQESNSLPQEQESRCLPQEQESNRLPQEQESAEHLGCNTDEQRFTVRKPLKSQIKTQLRINHQKLNQEQKVRNKGRSQLPEMQNSVLPVCRARKHQQEEQDLAEKARLMLAKDASR</sequence>
<protein>
    <submittedName>
        <fullName evidence="2">Uncharacterized protein</fullName>
    </submittedName>
</protein>
<gene>
    <name evidence="2" type="ORF">OS493_012086</name>
</gene>
<name>A0A9X0A3J0_9CNID</name>
<dbReference type="EMBL" id="MU825401">
    <property type="protein sequence ID" value="KAJ7392423.1"/>
    <property type="molecule type" value="Genomic_DNA"/>
</dbReference>
<organism evidence="2 3">
    <name type="scientific">Desmophyllum pertusum</name>
    <dbReference type="NCBI Taxonomy" id="174260"/>
    <lineage>
        <taxon>Eukaryota</taxon>
        <taxon>Metazoa</taxon>
        <taxon>Cnidaria</taxon>
        <taxon>Anthozoa</taxon>
        <taxon>Hexacorallia</taxon>
        <taxon>Scleractinia</taxon>
        <taxon>Caryophylliina</taxon>
        <taxon>Caryophylliidae</taxon>
        <taxon>Desmophyllum</taxon>
    </lineage>
</organism>
<feature type="compositionally biased region" description="Polar residues" evidence="1">
    <location>
        <begin position="105"/>
        <end position="141"/>
    </location>
</feature>
<dbReference type="Proteomes" id="UP001163046">
    <property type="component" value="Unassembled WGS sequence"/>
</dbReference>
<keyword evidence="3" id="KW-1185">Reference proteome</keyword>
<reference evidence="2" key="1">
    <citation type="submission" date="2023-01" db="EMBL/GenBank/DDBJ databases">
        <title>Genome assembly of the deep-sea coral Lophelia pertusa.</title>
        <authorList>
            <person name="Herrera S."/>
            <person name="Cordes E."/>
        </authorList>
    </citation>
    <scope>NUCLEOTIDE SEQUENCE</scope>
    <source>
        <strain evidence="2">USNM1676648</strain>
        <tissue evidence="2">Polyp</tissue>
    </source>
</reference>
<feature type="compositionally biased region" description="Polar residues" evidence="1">
    <location>
        <begin position="21"/>
        <end position="35"/>
    </location>
</feature>
<feature type="region of interest" description="Disordered" evidence="1">
    <location>
        <begin position="1"/>
        <end position="184"/>
    </location>
</feature>
<feature type="compositionally biased region" description="Polar residues" evidence="1">
    <location>
        <begin position="150"/>
        <end position="160"/>
    </location>
</feature>
<feature type="compositionally biased region" description="Polar residues" evidence="1">
    <location>
        <begin position="51"/>
        <end position="96"/>
    </location>
</feature>
<evidence type="ECO:0000256" key="1">
    <source>
        <dbReference type="SAM" id="MobiDB-lite"/>
    </source>
</evidence>
<dbReference type="PANTHER" id="PTHR34231:SF4">
    <property type="match status" value="1"/>
</dbReference>
<evidence type="ECO:0000313" key="3">
    <source>
        <dbReference type="Proteomes" id="UP001163046"/>
    </source>
</evidence>
<accession>A0A9X0A3J0</accession>
<dbReference type="PANTHER" id="PTHR34231">
    <property type="entry name" value="EXS-RELATED PROTEIN"/>
    <property type="match status" value="1"/>
</dbReference>